<dbReference type="AlphaFoldDB" id="A0A1G2HTM2"/>
<evidence type="ECO:0000313" key="1">
    <source>
        <dbReference type="EMBL" id="OGZ65749.1"/>
    </source>
</evidence>
<dbReference type="EMBL" id="MHOP01000016">
    <property type="protein sequence ID" value="OGZ65749.1"/>
    <property type="molecule type" value="Genomic_DNA"/>
</dbReference>
<dbReference type="Proteomes" id="UP000178774">
    <property type="component" value="Unassembled WGS sequence"/>
</dbReference>
<protein>
    <submittedName>
        <fullName evidence="1">Uncharacterized protein</fullName>
    </submittedName>
</protein>
<organism evidence="1 2">
    <name type="scientific">Candidatus Staskawiczbacteria bacterium RIFCSPHIGHO2_01_FULL_41_41</name>
    <dbReference type="NCBI Taxonomy" id="1802203"/>
    <lineage>
        <taxon>Bacteria</taxon>
        <taxon>Candidatus Staskawicziibacteriota</taxon>
    </lineage>
</organism>
<accession>A0A1G2HTM2</accession>
<sequence>MIFGYRAIAGFLQSGEEVAFVQFKTDLESSIKKLFTEFGSVRAETFNLPSKYSQICFVDMDKLADDHLCEFDQVACTVWKNAKDYDSVDENVFLKPSAPVKIKVHKISINQGDNFGSGPEEKNFLCIPIKQGSFSLVFEGKGDRTEISPPAVPAS</sequence>
<name>A0A1G2HTM2_9BACT</name>
<evidence type="ECO:0000313" key="2">
    <source>
        <dbReference type="Proteomes" id="UP000178774"/>
    </source>
</evidence>
<comment type="caution">
    <text evidence="1">The sequence shown here is derived from an EMBL/GenBank/DDBJ whole genome shotgun (WGS) entry which is preliminary data.</text>
</comment>
<reference evidence="1 2" key="1">
    <citation type="journal article" date="2016" name="Nat. Commun.">
        <title>Thousands of microbial genomes shed light on interconnected biogeochemical processes in an aquifer system.</title>
        <authorList>
            <person name="Anantharaman K."/>
            <person name="Brown C.T."/>
            <person name="Hug L.A."/>
            <person name="Sharon I."/>
            <person name="Castelle C.J."/>
            <person name="Probst A.J."/>
            <person name="Thomas B.C."/>
            <person name="Singh A."/>
            <person name="Wilkins M.J."/>
            <person name="Karaoz U."/>
            <person name="Brodie E.L."/>
            <person name="Williams K.H."/>
            <person name="Hubbard S.S."/>
            <person name="Banfield J.F."/>
        </authorList>
    </citation>
    <scope>NUCLEOTIDE SEQUENCE [LARGE SCALE GENOMIC DNA]</scope>
</reference>
<gene>
    <name evidence="1" type="ORF">A2822_00035</name>
</gene>
<proteinExistence type="predicted"/>